<feature type="binding site" description="in other chain" evidence="8 10">
    <location>
        <position position="307"/>
    </location>
    <ligand>
        <name>K(+)</name>
        <dbReference type="ChEBI" id="CHEBI:29103"/>
        <note>ligand shared between two tetrameric partners</note>
    </ligand>
</feature>
<evidence type="ECO:0000313" key="14">
    <source>
        <dbReference type="EMBL" id="PSN82760.1"/>
    </source>
</evidence>
<evidence type="ECO:0000256" key="8">
    <source>
        <dbReference type="HAMAP-Rule" id="MF_01964"/>
    </source>
</evidence>
<name>A0A2R6A8P7_9ARCH</name>
<dbReference type="FunFam" id="3.20.20.70:FF:000003">
    <property type="entry name" value="GMP reductase"/>
    <property type="match status" value="1"/>
</dbReference>
<feature type="binding site" evidence="8">
    <location>
        <begin position="387"/>
        <end position="391"/>
    </location>
    <ligand>
        <name>IMP</name>
        <dbReference type="ChEBI" id="CHEBI:58053"/>
    </ligand>
</feature>
<comment type="caution">
    <text evidence="14">The sequence shown here is derived from an EMBL/GenBank/DDBJ whole genome shotgun (WGS) entry which is preliminary data.</text>
</comment>
<evidence type="ECO:0000256" key="1">
    <source>
        <dbReference type="ARBA" id="ARBA00005502"/>
    </source>
</evidence>
<comment type="cofactor">
    <cofactor evidence="8">
        <name>K(+)</name>
        <dbReference type="ChEBI" id="CHEBI:29103"/>
    </cofactor>
</comment>
<comment type="catalytic activity">
    <reaction evidence="8">
        <text>IMP + NAD(+) + H2O = XMP + NADH + H(+)</text>
        <dbReference type="Rhea" id="RHEA:11708"/>
        <dbReference type="ChEBI" id="CHEBI:15377"/>
        <dbReference type="ChEBI" id="CHEBI:15378"/>
        <dbReference type="ChEBI" id="CHEBI:57464"/>
        <dbReference type="ChEBI" id="CHEBI:57540"/>
        <dbReference type="ChEBI" id="CHEBI:57945"/>
        <dbReference type="ChEBI" id="CHEBI:58053"/>
        <dbReference type="EC" id="1.1.1.205"/>
    </reaction>
</comment>
<feature type="domain" description="CBS" evidence="13">
    <location>
        <begin position="155"/>
        <end position="216"/>
    </location>
</feature>
<dbReference type="EC" id="1.1.1.205" evidence="8"/>
<dbReference type="SMART" id="SM01240">
    <property type="entry name" value="IMPDH"/>
    <property type="match status" value="1"/>
</dbReference>
<dbReference type="GO" id="GO:0003938">
    <property type="term" value="F:IMP dehydrogenase activity"/>
    <property type="evidence" value="ECO:0007669"/>
    <property type="project" value="UniProtKB-UniRule"/>
</dbReference>
<evidence type="ECO:0000256" key="2">
    <source>
        <dbReference type="ARBA" id="ARBA00011881"/>
    </source>
</evidence>
<dbReference type="SUPFAM" id="SSF54631">
    <property type="entry name" value="CBS-domain pair"/>
    <property type="match status" value="1"/>
</dbReference>
<dbReference type="Gene3D" id="3.20.20.70">
    <property type="entry name" value="Aldolase class I"/>
    <property type="match status" value="1"/>
</dbReference>
<comment type="caution">
    <text evidence="8">Lacks conserved residue(s) required for the propagation of feature annotation.</text>
</comment>
<evidence type="ECO:0000256" key="12">
    <source>
        <dbReference type="RuleBase" id="RU003927"/>
    </source>
</evidence>
<sequence>MKTDEFPLALTYNDVLLLPRRSSVRSRAEVDTSTFLTKELRLGIPLVSANMDTVTESTMAIAMARLGGIGIIHRFMEIERQANEVKRVKRAEAYAISNPYTIKPTSSVAEAKEIMRDTGVSGLLVVDDSMKLLGVVSKRDVRFTKDDAKPVTEVMTPREKLIVAHEGVTLAEAMELLNKHRLEKLPIVDQNDVVKGLITAKDVERFVNPSKAAKDSQGRLLVGAAIGVRGDYLERAKKLVDSEVDVLVVDVAHGHADHVLETVKKVKSLFPNVPVIAGNVATAEGTEDLIAAGADAVKVGIGPGAACTTRLVTGVGVPQLSAVMWCAEAAEKHGVPIIADGGIRNSGDITKALAAGASTVMIGSLFAGTDESPGYFIVRDGIKYKAYRGMASLGANITRRLLDKMDINPEDVAQIVPEGVESVVPYRGSVSEVVSQLIGGLKSGMSYLGARNLEELRKNAKFVRITALGAQESYEKLQAW</sequence>
<dbReference type="SUPFAM" id="SSF51412">
    <property type="entry name" value="Inosine monophosphate dehydrogenase (IMPDH)"/>
    <property type="match status" value="1"/>
</dbReference>
<feature type="domain" description="CBS" evidence="13">
    <location>
        <begin position="95"/>
        <end position="151"/>
    </location>
</feature>
<comment type="pathway">
    <text evidence="8">Purine metabolism; XMP biosynthesis via de novo pathway; XMP from IMP: step 1/1.</text>
</comment>
<dbReference type="PANTHER" id="PTHR11911">
    <property type="entry name" value="INOSINE-5-MONOPHOSPHATE DEHYDROGENASE RELATED"/>
    <property type="match status" value="1"/>
</dbReference>
<keyword evidence="4" id="KW-0677">Repeat</keyword>
<reference evidence="14 15" key="1">
    <citation type="submission" date="2017-04" db="EMBL/GenBank/DDBJ databases">
        <title>Novel microbial lineages endemic to geothermal iron-oxide mats fill important gaps in the evolutionary history of Archaea.</title>
        <authorList>
            <person name="Jay Z.J."/>
            <person name="Beam J.P."/>
            <person name="Dlakic M."/>
            <person name="Rusch D.B."/>
            <person name="Kozubal M.A."/>
            <person name="Inskeep W.P."/>
        </authorList>
    </citation>
    <scope>NUCLEOTIDE SEQUENCE [LARGE SCALE GENOMIC DNA]</scope>
    <source>
        <strain evidence="14">OSP_D</strain>
    </source>
</reference>
<dbReference type="InterPro" id="IPR005990">
    <property type="entry name" value="IMP_DH"/>
</dbReference>
<feature type="binding site" evidence="8">
    <location>
        <begin position="363"/>
        <end position="364"/>
    </location>
    <ligand>
        <name>IMP</name>
        <dbReference type="ChEBI" id="CHEBI:58053"/>
    </ligand>
</feature>
<feature type="binding site" evidence="8">
    <location>
        <position position="418"/>
    </location>
    <ligand>
        <name>IMP</name>
        <dbReference type="ChEBI" id="CHEBI:58053"/>
    </ligand>
</feature>
<dbReference type="Proteomes" id="UP000240880">
    <property type="component" value="Unassembled WGS sequence"/>
</dbReference>
<evidence type="ECO:0000256" key="3">
    <source>
        <dbReference type="ARBA" id="ARBA00022723"/>
    </source>
</evidence>
<dbReference type="AlphaFoldDB" id="A0A2R6A8P7"/>
<evidence type="ECO:0000313" key="15">
    <source>
        <dbReference type="Proteomes" id="UP000240880"/>
    </source>
</evidence>
<keyword evidence="5 8" id="KW-0630">Potassium</keyword>
<dbReference type="GO" id="GO:0006177">
    <property type="term" value="P:GMP biosynthetic process"/>
    <property type="evidence" value="ECO:0007669"/>
    <property type="project" value="UniProtKB-UniRule"/>
</dbReference>
<proteinExistence type="inferred from homology"/>
<dbReference type="CDD" id="cd00381">
    <property type="entry name" value="IMPDH"/>
    <property type="match status" value="1"/>
</dbReference>
<dbReference type="SMART" id="SM00116">
    <property type="entry name" value="CBS"/>
    <property type="match status" value="2"/>
</dbReference>
<keyword evidence="8" id="KW-0332">GMP biosynthesis</keyword>
<feature type="binding site" evidence="8">
    <location>
        <position position="472"/>
    </location>
    <ligand>
        <name>K(+)</name>
        <dbReference type="ChEBI" id="CHEBI:29103"/>
        <note>ligand shared between two tetrameric partners</note>
    </ligand>
</feature>
<keyword evidence="8" id="KW-0658">Purine biosynthesis</keyword>
<feature type="active site" description="Thioimidate intermediate" evidence="8">
    <location>
        <position position="307"/>
    </location>
</feature>
<evidence type="ECO:0000259" key="13">
    <source>
        <dbReference type="PROSITE" id="PS51371"/>
    </source>
</evidence>
<comment type="function">
    <text evidence="8">Catalyzes the conversion of inosine 5'-phosphate (IMP) to xanthosine 5'-phosphate (XMP), the first committed and rate-limiting step in the de novo synthesis of guanine nucleotides, and therefore plays an important role in the regulation of cell growth.</text>
</comment>
<dbReference type="InterPro" id="IPR000644">
    <property type="entry name" value="CBS_dom"/>
</dbReference>
<feature type="binding site" evidence="8">
    <location>
        <position position="473"/>
    </location>
    <ligand>
        <name>K(+)</name>
        <dbReference type="ChEBI" id="CHEBI:29103"/>
        <note>ligand shared between two tetrameric partners</note>
    </ligand>
</feature>
<dbReference type="PIRSF" id="PIRSF000130">
    <property type="entry name" value="IMPDH"/>
    <property type="match status" value="1"/>
</dbReference>
<dbReference type="GO" id="GO:0006183">
    <property type="term" value="P:GTP biosynthetic process"/>
    <property type="evidence" value="ECO:0007669"/>
    <property type="project" value="TreeGrafter"/>
</dbReference>
<feature type="binding site" evidence="8 9">
    <location>
        <begin position="300"/>
        <end position="302"/>
    </location>
    <ligand>
        <name>NAD(+)</name>
        <dbReference type="ChEBI" id="CHEBI:57540"/>
    </ligand>
</feature>
<feature type="binding site" description="in other chain" evidence="8 10">
    <location>
        <position position="302"/>
    </location>
    <ligand>
        <name>K(+)</name>
        <dbReference type="ChEBI" id="CHEBI:29103"/>
        <note>ligand shared between two tetrameric partners</note>
    </ligand>
</feature>
<evidence type="ECO:0000256" key="6">
    <source>
        <dbReference type="ARBA" id="ARBA00023002"/>
    </source>
</evidence>
<dbReference type="PANTHER" id="PTHR11911:SF111">
    <property type="entry name" value="INOSINE-5'-MONOPHOSPHATE DEHYDROGENASE"/>
    <property type="match status" value="1"/>
</dbReference>
<dbReference type="GO" id="GO:0000166">
    <property type="term" value="F:nucleotide binding"/>
    <property type="evidence" value="ECO:0007669"/>
    <property type="project" value="UniProtKB-UniRule"/>
</dbReference>
<dbReference type="InterPro" id="IPR046342">
    <property type="entry name" value="CBS_dom_sf"/>
</dbReference>
<keyword evidence="6 8" id="KW-0560">Oxidoreductase</keyword>
<keyword evidence="3 8" id="KW-0479">Metal-binding</keyword>
<protein>
    <recommendedName>
        <fullName evidence="8">Inosine-5'-monophosphate dehydrogenase</fullName>
        <shortName evidence="8">IMP dehydrogenase</shortName>
        <shortName evidence="8">IMPD</shortName>
        <shortName evidence="8">IMPDH</shortName>
        <ecNumber evidence="8">1.1.1.205</ecNumber>
    </recommendedName>
</protein>
<dbReference type="CDD" id="cd04601">
    <property type="entry name" value="CBS_pair_IMPDH"/>
    <property type="match status" value="1"/>
</dbReference>
<evidence type="ECO:0000256" key="4">
    <source>
        <dbReference type="ARBA" id="ARBA00022737"/>
    </source>
</evidence>
<evidence type="ECO:0000256" key="7">
    <source>
        <dbReference type="ARBA" id="ARBA00023122"/>
    </source>
</evidence>
<evidence type="ECO:0000256" key="10">
    <source>
        <dbReference type="PIRSR" id="PIRSR000130-4"/>
    </source>
</evidence>
<dbReference type="Pfam" id="PF00478">
    <property type="entry name" value="IMPDH"/>
    <property type="match status" value="1"/>
</dbReference>
<organism evidence="14 15">
    <name type="scientific">Candidatus Marsarchaeota G1 archaeon OSP_D</name>
    <dbReference type="NCBI Taxonomy" id="1978155"/>
    <lineage>
        <taxon>Archaea</taxon>
        <taxon>Candidatus Marsarchaeota</taxon>
        <taxon>Candidatus Marsarchaeota group 1</taxon>
    </lineage>
</organism>
<evidence type="ECO:0000256" key="11">
    <source>
        <dbReference type="PROSITE-ProRule" id="PRU00703"/>
    </source>
</evidence>
<feature type="binding site" evidence="8">
    <location>
        <begin position="340"/>
        <end position="342"/>
    </location>
    <ligand>
        <name>IMP</name>
        <dbReference type="ChEBI" id="CHEBI:58053"/>
    </ligand>
</feature>
<dbReference type="UniPathway" id="UPA00601">
    <property type="reaction ID" value="UER00295"/>
</dbReference>
<feature type="binding site" evidence="9">
    <location>
        <begin position="250"/>
        <end position="252"/>
    </location>
    <ligand>
        <name>NAD(+)</name>
        <dbReference type="ChEBI" id="CHEBI:57540"/>
    </ligand>
</feature>
<dbReference type="GO" id="GO:0046872">
    <property type="term" value="F:metal ion binding"/>
    <property type="evidence" value="ECO:0007669"/>
    <property type="project" value="UniProtKB-UniRule"/>
</dbReference>
<dbReference type="InterPro" id="IPR001093">
    <property type="entry name" value="IMP_DH_GMPRt"/>
</dbReference>
<accession>A0A2R6A8P7</accession>
<evidence type="ECO:0000256" key="9">
    <source>
        <dbReference type="PIRSR" id="PIRSR000130-3"/>
    </source>
</evidence>
<keyword evidence="7 11" id="KW-0129">CBS domain</keyword>
<evidence type="ECO:0000256" key="5">
    <source>
        <dbReference type="ARBA" id="ARBA00022958"/>
    </source>
</evidence>
<feature type="binding site" description="in other chain" evidence="8 10">
    <location>
        <position position="304"/>
    </location>
    <ligand>
        <name>K(+)</name>
        <dbReference type="ChEBI" id="CHEBI:29103"/>
        <note>ligand shared between two tetrameric partners</note>
    </ligand>
</feature>
<feature type="binding site" evidence="8">
    <location>
        <position position="250"/>
    </location>
    <ligand>
        <name>NAD(+)</name>
        <dbReference type="ChEBI" id="CHEBI:57540"/>
    </ligand>
</feature>
<comment type="subunit">
    <text evidence="2 8">Homotetramer.</text>
</comment>
<keyword evidence="8 9" id="KW-0520">NAD</keyword>
<dbReference type="PROSITE" id="PS51371">
    <property type="entry name" value="CBS"/>
    <property type="match status" value="2"/>
</dbReference>
<dbReference type="EMBL" id="NEXC01000053">
    <property type="protein sequence ID" value="PSN82760.1"/>
    <property type="molecule type" value="Genomic_DNA"/>
</dbReference>
<comment type="similarity">
    <text evidence="1 8 12">Belongs to the IMPDH/GMPR family.</text>
</comment>
<dbReference type="NCBIfam" id="TIGR01302">
    <property type="entry name" value="IMP_dehydrog"/>
    <property type="match status" value="1"/>
</dbReference>
<comment type="activity regulation">
    <text evidence="8">Mycophenolic acid (MPA) is a non-competitive inhibitor that prevents formation of the closed enzyme conformation by binding to the same site as the amobile flap. In contrast, mizoribine monophosphate (MZP) is a competitive inhibitor that induces the closed conformation. MPA is a potent inhibitor of mammalian IMPDHs but a poor inhibitor of the bacterial enzymes. MZP is a more potent inhibitor of bacterial IMPDH.</text>
</comment>
<gene>
    <name evidence="8" type="primary">guaB</name>
    <name evidence="14" type="ORF">B9Q01_07060</name>
</gene>
<dbReference type="InterPro" id="IPR013785">
    <property type="entry name" value="Aldolase_TIM"/>
</dbReference>
<dbReference type="HAMAP" id="MF_01964">
    <property type="entry name" value="IMPDH"/>
    <property type="match status" value="1"/>
</dbReference>
<dbReference type="Pfam" id="PF00571">
    <property type="entry name" value="CBS"/>
    <property type="match status" value="2"/>
</dbReference>